<dbReference type="Pfam" id="PF03160">
    <property type="entry name" value="Calx-beta"/>
    <property type="match status" value="1"/>
</dbReference>
<evidence type="ECO:0000256" key="3">
    <source>
        <dbReference type="ARBA" id="ARBA00022837"/>
    </source>
</evidence>
<accession>A0A9W6H7I2</accession>
<gene>
    <name evidence="6" type="ORF">GCM10017584_06700</name>
</gene>
<name>A0A9W6H7I2_9MICO</name>
<dbReference type="InterPro" id="IPR013783">
    <property type="entry name" value="Ig-like_fold"/>
</dbReference>
<comment type="caution">
    <text evidence="6">The sequence shown here is derived from an EMBL/GenBank/DDBJ whole genome shotgun (WGS) entry which is preliminary data.</text>
</comment>
<feature type="domain" description="Calx-beta" evidence="5">
    <location>
        <begin position="219"/>
        <end position="307"/>
    </location>
</feature>
<dbReference type="GO" id="GO:0016020">
    <property type="term" value="C:membrane"/>
    <property type="evidence" value="ECO:0007669"/>
    <property type="project" value="InterPro"/>
</dbReference>
<keyword evidence="1" id="KW-0732">Signal</keyword>
<keyword evidence="4" id="KW-0812">Transmembrane</keyword>
<dbReference type="GO" id="GO:0005975">
    <property type="term" value="P:carbohydrate metabolic process"/>
    <property type="evidence" value="ECO:0007669"/>
    <property type="project" value="UniProtKB-ARBA"/>
</dbReference>
<reference evidence="6" key="2">
    <citation type="submission" date="2023-01" db="EMBL/GenBank/DDBJ databases">
        <authorList>
            <person name="Sun Q."/>
            <person name="Evtushenko L."/>
        </authorList>
    </citation>
    <scope>NUCLEOTIDE SEQUENCE</scope>
    <source>
        <strain evidence="6">VKM Ac-1401</strain>
    </source>
</reference>
<keyword evidence="3" id="KW-0106">Calcium</keyword>
<evidence type="ECO:0000256" key="1">
    <source>
        <dbReference type="ARBA" id="ARBA00022729"/>
    </source>
</evidence>
<dbReference type="AlphaFoldDB" id="A0A9W6H7I2"/>
<dbReference type="EMBL" id="BSEN01000002">
    <property type="protein sequence ID" value="GLJ75097.1"/>
    <property type="molecule type" value="Genomic_DNA"/>
</dbReference>
<keyword evidence="2" id="KW-0677">Repeat</keyword>
<evidence type="ECO:0000256" key="4">
    <source>
        <dbReference type="SAM" id="Phobius"/>
    </source>
</evidence>
<organism evidence="6 7">
    <name type="scientific">Leifsonia poae</name>
    <dbReference type="NCBI Taxonomy" id="110933"/>
    <lineage>
        <taxon>Bacteria</taxon>
        <taxon>Bacillati</taxon>
        <taxon>Actinomycetota</taxon>
        <taxon>Actinomycetes</taxon>
        <taxon>Micrococcales</taxon>
        <taxon>Microbacteriaceae</taxon>
        <taxon>Leifsonia</taxon>
    </lineage>
</organism>
<sequence length="382" mass="37056">MTPFVDCRADAAIDGAGGTGGDPFTARTLILGYRSTATSPVKLTAGGTTNALVPGVADRGQPETFAPGEHHGVWSLTLDAGAPPATWQLGGASALLDGSAPACSTVTTVALSAPSTVAPGGLVSVTAAVSRMQLSAPSTGHVEFRVDAGRAVEVEVDEQGITRTELAAPTAGNHTIEATFVPPAGSDLRPSHAAGDLTVTGAAGPLSVSAAPVASDARRATITVNRASAAGTASVDVVTADGTARAGKEYTATRVTATLADGQRSATVTVPLATRPAGAPAASFFVLLQRATTDVATAGATVSLPGVAAATAPSATLPGASVGGSGTGHDSVLPAADPTGSAPAANVGNDFILMLGAALLTAGGILGVVGLVRFGGSRNAAT</sequence>
<evidence type="ECO:0000313" key="6">
    <source>
        <dbReference type="EMBL" id="GLJ75097.1"/>
    </source>
</evidence>
<keyword evidence="7" id="KW-1185">Reference proteome</keyword>
<evidence type="ECO:0000256" key="2">
    <source>
        <dbReference type="ARBA" id="ARBA00022737"/>
    </source>
</evidence>
<protein>
    <recommendedName>
        <fullName evidence="5">Calx-beta domain-containing protein</fullName>
    </recommendedName>
</protein>
<keyword evidence="4" id="KW-1133">Transmembrane helix</keyword>
<reference evidence="6" key="1">
    <citation type="journal article" date="2014" name="Int. J. Syst. Evol. Microbiol.">
        <title>Complete genome sequence of Corynebacterium casei LMG S-19264T (=DSM 44701T), isolated from a smear-ripened cheese.</title>
        <authorList>
            <consortium name="US DOE Joint Genome Institute (JGI-PGF)"/>
            <person name="Walter F."/>
            <person name="Albersmeier A."/>
            <person name="Kalinowski J."/>
            <person name="Ruckert C."/>
        </authorList>
    </citation>
    <scope>NUCLEOTIDE SEQUENCE</scope>
    <source>
        <strain evidence="6">VKM Ac-1401</strain>
    </source>
</reference>
<dbReference type="InterPro" id="IPR038081">
    <property type="entry name" value="CalX-like_sf"/>
</dbReference>
<keyword evidence="4" id="KW-0472">Membrane</keyword>
<dbReference type="GO" id="GO:0007154">
    <property type="term" value="P:cell communication"/>
    <property type="evidence" value="ECO:0007669"/>
    <property type="project" value="InterPro"/>
</dbReference>
<dbReference type="InterPro" id="IPR003644">
    <property type="entry name" value="Calx_beta"/>
</dbReference>
<proteinExistence type="predicted"/>
<evidence type="ECO:0000259" key="5">
    <source>
        <dbReference type="Pfam" id="PF03160"/>
    </source>
</evidence>
<dbReference type="SUPFAM" id="SSF141072">
    <property type="entry name" value="CalX-like"/>
    <property type="match status" value="1"/>
</dbReference>
<dbReference type="Gene3D" id="2.60.40.10">
    <property type="entry name" value="Immunoglobulins"/>
    <property type="match status" value="1"/>
</dbReference>
<dbReference type="Proteomes" id="UP001142372">
    <property type="component" value="Unassembled WGS sequence"/>
</dbReference>
<evidence type="ECO:0000313" key="7">
    <source>
        <dbReference type="Proteomes" id="UP001142372"/>
    </source>
</evidence>
<dbReference type="Gene3D" id="2.60.40.2030">
    <property type="match status" value="1"/>
</dbReference>
<feature type="transmembrane region" description="Helical" evidence="4">
    <location>
        <begin position="351"/>
        <end position="372"/>
    </location>
</feature>